<dbReference type="NCBIfam" id="TIGR01764">
    <property type="entry name" value="excise"/>
    <property type="match status" value="1"/>
</dbReference>
<dbReference type="InterPro" id="IPR010093">
    <property type="entry name" value="SinI_DNA-bd"/>
</dbReference>
<reference evidence="3" key="1">
    <citation type="submission" date="2016-10" db="EMBL/GenBank/DDBJ databases">
        <authorList>
            <person name="Varghese N."/>
            <person name="Submissions S."/>
        </authorList>
    </citation>
    <scope>NUCLEOTIDE SEQUENCE [LARGE SCALE GENOMIC DNA]</scope>
    <source>
        <strain evidence="3">DSM 22620</strain>
    </source>
</reference>
<dbReference type="GO" id="GO:0003677">
    <property type="term" value="F:DNA binding"/>
    <property type="evidence" value="ECO:0007669"/>
    <property type="project" value="InterPro"/>
</dbReference>
<feature type="domain" description="Helix-turn-helix" evidence="1">
    <location>
        <begin position="7"/>
        <end position="57"/>
    </location>
</feature>
<evidence type="ECO:0000313" key="3">
    <source>
        <dbReference type="Proteomes" id="UP000199480"/>
    </source>
</evidence>
<proteinExistence type="predicted"/>
<evidence type="ECO:0000259" key="1">
    <source>
        <dbReference type="Pfam" id="PF12728"/>
    </source>
</evidence>
<evidence type="ECO:0000313" key="2">
    <source>
        <dbReference type="EMBL" id="SDR68781.1"/>
    </source>
</evidence>
<accession>A0A1H1L2I8</accession>
<dbReference type="Proteomes" id="UP000199480">
    <property type="component" value="Chromosome I"/>
</dbReference>
<name>A0A1H1L2I8_9ACTN</name>
<sequence>MKLEMTYTVRQLHDMTGVPMTTIYDAIHKGLLKAKPLPGYERGYRIKESEVQRYFNGGDAVGSERP</sequence>
<dbReference type="EMBL" id="LT629759">
    <property type="protein sequence ID" value="SDR68781.1"/>
    <property type="molecule type" value="Genomic_DNA"/>
</dbReference>
<protein>
    <submittedName>
        <fullName evidence="2">DNA binding domain-containing protein, excisionase family</fullName>
    </submittedName>
</protein>
<gene>
    <name evidence="2" type="ORF">SAMN04489857_0648</name>
</gene>
<dbReference type="InterPro" id="IPR041657">
    <property type="entry name" value="HTH_17"/>
</dbReference>
<dbReference type="InterPro" id="IPR009061">
    <property type="entry name" value="DNA-bd_dom_put_sf"/>
</dbReference>
<dbReference type="AlphaFoldDB" id="A0A1H1L2I8"/>
<dbReference type="Pfam" id="PF12728">
    <property type="entry name" value="HTH_17"/>
    <property type="match status" value="1"/>
</dbReference>
<dbReference type="SUPFAM" id="SSF46955">
    <property type="entry name" value="Putative DNA-binding domain"/>
    <property type="match status" value="1"/>
</dbReference>
<organism evidence="2 3">
    <name type="scientific">Parafannyhessea umbonata</name>
    <dbReference type="NCBI Taxonomy" id="604330"/>
    <lineage>
        <taxon>Bacteria</taxon>
        <taxon>Bacillati</taxon>
        <taxon>Actinomycetota</taxon>
        <taxon>Coriobacteriia</taxon>
        <taxon>Coriobacteriales</taxon>
        <taxon>Atopobiaceae</taxon>
        <taxon>Parafannyhessea</taxon>
    </lineage>
</organism>